<comment type="caution">
    <text evidence="7">The sequence shown here is derived from an EMBL/GenBank/DDBJ whole genome shotgun (WGS) entry which is preliminary data.</text>
</comment>
<evidence type="ECO:0000256" key="1">
    <source>
        <dbReference type="ARBA" id="ARBA00022649"/>
    </source>
</evidence>
<evidence type="ECO:0000256" key="2">
    <source>
        <dbReference type="ARBA" id="ARBA00022722"/>
    </source>
</evidence>
<evidence type="ECO:0000256" key="3">
    <source>
        <dbReference type="ARBA" id="ARBA00022723"/>
    </source>
</evidence>
<accession>A0ABV8SXA3</accession>
<dbReference type="InterPro" id="IPR029060">
    <property type="entry name" value="PIN-like_dom_sf"/>
</dbReference>
<dbReference type="HAMAP" id="MF_00265">
    <property type="entry name" value="VapC_Nob1"/>
    <property type="match status" value="1"/>
</dbReference>
<comment type="cofactor">
    <cofactor evidence="5">
        <name>Mg(2+)</name>
        <dbReference type="ChEBI" id="CHEBI:18420"/>
    </cofactor>
</comment>
<dbReference type="SUPFAM" id="SSF88723">
    <property type="entry name" value="PIN domain-like"/>
    <property type="match status" value="1"/>
</dbReference>
<feature type="domain" description="PIN" evidence="6">
    <location>
        <begin position="4"/>
        <end position="127"/>
    </location>
</feature>
<organism evidence="7 8">
    <name type="scientific">Steroidobacter flavus</name>
    <dbReference type="NCBI Taxonomy" id="1842136"/>
    <lineage>
        <taxon>Bacteria</taxon>
        <taxon>Pseudomonadati</taxon>
        <taxon>Pseudomonadota</taxon>
        <taxon>Gammaproteobacteria</taxon>
        <taxon>Steroidobacterales</taxon>
        <taxon>Steroidobacteraceae</taxon>
        <taxon>Steroidobacter</taxon>
    </lineage>
</organism>
<feature type="binding site" evidence="5">
    <location>
        <position position="105"/>
    </location>
    <ligand>
        <name>Mg(2+)</name>
        <dbReference type="ChEBI" id="CHEBI:18420"/>
    </ligand>
</feature>
<dbReference type="InterPro" id="IPR002716">
    <property type="entry name" value="PIN_dom"/>
</dbReference>
<name>A0ABV8SXA3_9GAMM</name>
<keyword evidence="4 5" id="KW-0378">Hydrolase</keyword>
<evidence type="ECO:0000256" key="5">
    <source>
        <dbReference type="HAMAP-Rule" id="MF_00265"/>
    </source>
</evidence>
<gene>
    <name evidence="5" type="primary">vapC</name>
    <name evidence="7" type="ORF">ACFPN2_20965</name>
</gene>
<keyword evidence="5" id="KW-0460">Magnesium</keyword>
<dbReference type="RefSeq" id="WP_380600246.1">
    <property type="nucleotide sequence ID" value="NZ_JBHSDU010000004.1"/>
</dbReference>
<keyword evidence="1 5" id="KW-1277">Toxin-antitoxin system</keyword>
<comment type="function">
    <text evidence="5">Toxic component of a toxin-antitoxin (TA) system. An RNase.</text>
</comment>
<dbReference type="EMBL" id="JBHSDU010000004">
    <property type="protein sequence ID" value="MFC4311583.1"/>
    <property type="molecule type" value="Genomic_DNA"/>
</dbReference>
<sequence length="144" mass="15761">MRALFDVNVLIALLDRDHVGHSVASEWFSTHLEHGWASCPITENGTARIMASAGYPNPLSVAAVLQRLAVAKATEHHRFWPDDVSLADTEVFKQAELLGPKQITDRYLLALAVRNKGRLVTFDQGIRPTAVIGALAEHLVQLSG</sequence>
<keyword evidence="5" id="KW-0800">Toxin</keyword>
<feature type="binding site" evidence="5">
    <location>
        <position position="6"/>
    </location>
    <ligand>
        <name>Mg(2+)</name>
        <dbReference type="ChEBI" id="CHEBI:18420"/>
    </ligand>
</feature>
<reference evidence="8" key="1">
    <citation type="journal article" date="2019" name="Int. J. Syst. Evol. Microbiol.">
        <title>The Global Catalogue of Microorganisms (GCM) 10K type strain sequencing project: providing services to taxonomists for standard genome sequencing and annotation.</title>
        <authorList>
            <consortium name="The Broad Institute Genomics Platform"/>
            <consortium name="The Broad Institute Genome Sequencing Center for Infectious Disease"/>
            <person name="Wu L."/>
            <person name="Ma J."/>
        </authorList>
    </citation>
    <scope>NUCLEOTIDE SEQUENCE [LARGE SCALE GENOMIC DNA]</scope>
    <source>
        <strain evidence="8">CGMCC 1.10759</strain>
    </source>
</reference>
<evidence type="ECO:0000256" key="4">
    <source>
        <dbReference type="ARBA" id="ARBA00022801"/>
    </source>
</evidence>
<evidence type="ECO:0000259" key="6">
    <source>
        <dbReference type="Pfam" id="PF01850"/>
    </source>
</evidence>
<evidence type="ECO:0000313" key="8">
    <source>
        <dbReference type="Proteomes" id="UP001595904"/>
    </source>
</evidence>
<proteinExistence type="inferred from homology"/>
<dbReference type="EC" id="3.1.-.-" evidence="5"/>
<dbReference type="NCBIfam" id="TIGR00028">
    <property type="entry name" value="Mtu_PIN_fam"/>
    <property type="match status" value="1"/>
</dbReference>
<protein>
    <recommendedName>
        <fullName evidence="5">Ribonuclease VapC</fullName>
        <shortName evidence="5">RNase VapC</shortName>
        <ecNumber evidence="5">3.1.-.-</ecNumber>
    </recommendedName>
    <alternativeName>
        <fullName evidence="5">Toxin VapC</fullName>
    </alternativeName>
</protein>
<dbReference type="Pfam" id="PF01850">
    <property type="entry name" value="PIN"/>
    <property type="match status" value="1"/>
</dbReference>
<keyword evidence="2 5" id="KW-0540">Nuclease</keyword>
<comment type="similarity">
    <text evidence="5">Belongs to the PINc/VapC protein family.</text>
</comment>
<keyword evidence="8" id="KW-1185">Reference proteome</keyword>
<dbReference type="Proteomes" id="UP001595904">
    <property type="component" value="Unassembled WGS sequence"/>
</dbReference>
<keyword evidence="3 5" id="KW-0479">Metal-binding</keyword>
<dbReference type="InterPro" id="IPR022907">
    <property type="entry name" value="VapC_family"/>
</dbReference>
<evidence type="ECO:0000313" key="7">
    <source>
        <dbReference type="EMBL" id="MFC4311583.1"/>
    </source>
</evidence>
<dbReference type="InterPro" id="IPR006226">
    <property type="entry name" value="Mtu_PIN"/>
</dbReference>